<evidence type="ECO:0000256" key="5">
    <source>
        <dbReference type="ARBA" id="ARBA00046387"/>
    </source>
</evidence>
<evidence type="ECO:0000313" key="8">
    <source>
        <dbReference type="Proteomes" id="UP000887581"/>
    </source>
</evidence>
<evidence type="ECO:0000256" key="4">
    <source>
        <dbReference type="ARBA" id="ARBA00022691"/>
    </source>
</evidence>
<feature type="domain" description="ApaG" evidence="7">
    <location>
        <begin position="468"/>
        <end position="627"/>
    </location>
</feature>
<keyword evidence="6" id="KW-0496">Mitochondrion</keyword>
<keyword evidence="6" id="KW-0999">Mitochondrion inner membrane</keyword>
<reference evidence="9" key="1">
    <citation type="submission" date="2022-11" db="UniProtKB">
        <authorList>
            <consortium name="WormBaseParasite"/>
        </authorList>
    </citation>
    <scope>IDENTIFICATION</scope>
</reference>
<proteinExistence type="inferred from homology"/>
<dbReference type="NCBIfam" id="NF001244">
    <property type="entry name" value="PRK00216.1-5"/>
    <property type="match status" value="1"/>
</dbReference>
<evidence type="ECO:0000256" key="3">
    <source>
        <dbReference type="ARBA" id="ARBA00022688"/>
    </source>
</evidence>
<keyword evidence="8" id="KW-1185">Reference proteome</keyword>
<dbReference type="InterPro" id="IPR023576">
    <property type="entry name" value="UbiE/COQ5_MeTrFase_CS"/>
</dbReference>
<evidence type="ECO:0000259" key="7">
    <source>
        <dbReference type="PROSITE" id="PS51087"/>
    </source>
</evidence>
<dbReference type="SUPFAM" id="SSF110069">
    <property type="entry name" value="ApaG-like"/>
    <property type="match status" value="1"/>
</dbReference>
<dbReference type="SUPFAM" id="SSF53335">
    <property type="entry name" value="S-adenosyl-L-methionine-dependent methyltransferases"/>
    <property type="match status" value="1"/>
</dbReference>
<keyword evidence="4 6" id="KW-0949">S-adenosyl-L-methionine</keyword>
<feature type="binding site" evidence="6">
    <location>
        <position position="125"/>
    </location>
    <ligand>
        <name>S-adenosyl-L-methionine</name>
        <dbReference type="ChEBI" id="CHEBI:59789"/>
    </ligand>
</feature>
<evidence type="ECO:0000256" key="2">
    <source>
        <dbReference type="ARBA" id="ARBA00022679"/>
    </source>
</evidence>
<dbReference type="AlphaFoldDB" id="A0A915Q3E4"/>
<dbReference type="PANTHER" id="PTHR43591">
    <property type="entry name" value="METHYLTRANSFERASE"/>
    <property type="match status" value="1"/>
</dbReference>
<evidence type="ECO:0000313" key="9">
    <source>
        <dbReference type="WBParaSite" id="sdigi.contig51.g3015.t1"/>
    </source>
</evidence>
<dbReference type="CDD" id="cd02440">
    <property type="entry name" value="AdoMet_MTases"/>
    <property type="match status" value="1"/>
</dbReference>
<dbReference type="Proteomes" id="UP000887581">
    <property type="component" value="Unplaced"/>
</dbReference>
<protein>
    <recommendedName>
        <fullName evidence="6">2-methoxy-6-polyprenyl-1,4-benzoquinol methylase, mitochondrial</fullName>
        <ecNumber evidence="6">2.1.1.201</ecNumber>
    </recommendedName>
    <alternativeName>
        <fullName evidence="6">Ubiquinone biosynthesis methyltransferase COQ5</fullName>
    </alternativeName>
</protein>
<dbReference type="EC" id="2.1.1.201" evidence="6"/>
<dbReference type="PROSITE" id="PS01183">
    <property type="entry name" value="UBIE_1"/>
    <property type="match status" value="1"/>
</dbReference>
<evidence type="ECO:0000256" key="1">
    <source>
        <dbReference type="ARBA" id="ARBA00022603"/>
    </source>
</evidence>
<dbReference type="Pfam" id="PF01209">
    <property type="entry name" value="Ubie_methyltran"/>
    <property type="match status" value="1"/>
</dbReference>
<comment type="function">
    <text evidence="6">Methyltransferase required for the conversion of 2-polyprenyl-6-methoxy-1,4-benzoquinol (DDMQH2) to 2-polyprenyl-3-methyl-6-methoxy-1,4-benzoquinol (DMQH2).</text>
</comment>
<dbReference type="FunFam" id="3.40.50.150:FF:000064">
    <property type="entry name" value="2-methoxy-6-polyprenyl-1,4-benzoquinol methylase, mitochondrial"/>
    <property type="match status" value="1"/>
</dbReference>
<keyword evidence="3 6" id="KW-0831">Ubiquinone biosynthesis</keyword>
<dbReference type="Gene3D" id="2.60.40.1470">
    <property type="entry name" value="ApaG domain"/>
    <property type="match status" value="1"/>
</dbReference>
<comment type="similarity">
    <text evidence="6">Belongs to the class I-like SAM-binding methyltransferase superfamily. MenG/UbiE family.</text>
</comment>
<keyword evidence="6" id="KW-0472">Membrane</keyword>
<dbReference type="InterPro" id="IPR007474">
    <property type="entry name" value="ApaG_domain"/>
</dbReference>
<accession>A0A915Q3E4</accession>
<dbReference type="InterPro" id="IPR029063">
    <property type="entry name" value="SAM-dependent_MTases_sf"/>
</dbReference>
<dbReference type="InterPro" id="IPR004033">
    <property type="entry name" value="UbiE/COQ5_MeTrFase"/>
</dbReference>
<feature type="binding site" evidence="6">
    <location>
        <begin position="155"/>
        <end position="156"/>
    </location>
    <ligand>
        <name>S-adenosyl-L-methionine</name>
        <dbReference type="ChEBI" id="CHEBI:59789"/>
    </ligand>
</feature>
<comment type="caution">
    <text evidence="6">Lacks conserved residue(s) required for the propagation of feature annotation.</text>
</comment>
<comment type="subunit">
    <text evidence="5">Component of a multi-subunit COQ enzyme complex, composed of at least COQ3, COQ4, COQ5, COQ6, COQ7 and COQ9. Interacts with PYURF; the interaction is direct, stabilizes COQ5 protein and associates PYURF with COQ enzyme complex.</text>
</comment>
<dbReference type="WBParaSite" id="sdigi.contig51.g3015.t1">
    <property type="protein sequence ID" value="sdigi.contig51.g3015.t1"/>
    <property type="gene ID" value="sdigi.contig51.g3015"/>
</dbReference>
<dbReference type="Gene3D" id="3.40.50.150">
    <property type="entry name" value="Vaccinia Virus protein VP39"/>
    <property type="match status" value="1"/>
</dbReference>
<comment type="pathway">
    <text evidence="6">Cofactor biosynthesis; ubiquinone biosynthesis.</text>
</comment>
<dbReference type="GO" id="GO:0008425">
    <property type="term" value="F:2-methoxy-6-polyprenyl-1,4-benzoquinol methyltransferase activity"/>
    <property type="evidence" value="ECO:0007669"/>
    <property type="project" value="UniProtKB-UniRule"/>
</dbReference>
<dbReference type="HAMAP" id="MF_01813">
    <property type="entry name" value="MenG_UbiE_methyltr"/>
    <property type="match status" value="1"/>
</dbReference>
<name>A0A915Q3E4_9BILA</name>
<comment type="catalytic activity">
    <reaction evidence="6">
        <text>a 2-methoxy-6-(all-trans-polyprenyl)benzene-1,4-diol + S-adenosyl-L-methionine = a 5-methoxy-2-methyl-3-(all-trans-polyprenyl)benzene-1,4-diol + S-adenosyl-L-homocysteine + H(+)</text>
        <dbReference type="Rhea" id="RHEA:28286"/>
        <dbReference type="Rhea" id="RHEA-COMP:10858"/>
        <dbReference type="Rhea" id="RHEA-COMP:10859"/>
        <dbReference type="ChEBI" id="CHEBI:15378"/>
        <dbReference type="ChEBI" id="CHEBI:57856"/>
        <dbReference type="ChEBI" id="CHEBI:59789"/>
        <dbReference type="ChEBI" id="CHEBI:84166"/>
        <dbReference type="ChEBI" id="CHEBI:84167"/>
        <dbReference type="EC" id="2.1.1.201"/>
    </reaction>
</comment>
<dbReference type="GO" id="GO:0031314">
    <property type="term" value="C:extrinsic component of mitochondrial inner membrane"/>
    <property type="evidence" value="ECO:0007669"/>
    <property type="project" value="UniProtKB-UniRule"/>
</dbReference>
<dbReference type="PANTHER" id="PTHR43591:SF24">
    <property type="entry name" value="2-METHOXY-6-POLYPRENYL-1,4-BENZOQUINOL METHYLASE, MITOCHONDRIAL"/>
    <property type="match status" value="1"/>
</dbReference>
<evidence type="ECO:0000256" key="6">
    <source>
        <dbReference type="HAMAP-Rule" id="MF_03191"/>
    </source>
</evidence>
<dbReference type="NCBIfam" id="TIGR01934">
    <property type="entry name" value="MenG_MenH_UbiE"/>
    <property type="match status" value="1"/>
</dbReference>
<dbReference type="PROSITE" id="PS51608">
    <property type="entry name" value="SAM_MT_UBIE"/>
    <property type="match status" value="1"/>
</dbReference>
<dbReference type="InterPro" id="IPR036767">
    <property type="entry name" value="ApaG_sf"/>
</dbReference>
<keyword evidence="2 6" id="KW-0808">Transferase</keyword>
<comment type="subcellular location">
    <subcellularLocation>
        <location evidence="6">Mitochondrion inner membrane</location>
        <topology evidence="6">Peripheral membrane protein</topology>
        <orientation evidence="6">Matrix side</orientation>
    </subcellularLocation>
</comment>
<keyword evidence="1 6" id="KW-0489">Methyltransferase</keyword>
<sequence>MVGINGRLWLTVLSGKIPRYHAMEPLDGTSVRYATTHFGFQEVDEKDKSKKVHAVFASVADKYDLMNDAMSVGIHRLWKDQFVRNLGLTANTLMVDVAGGTGDIAFRAVREIQAKKGTGSVTVCDINENMLRVGQQRAVADPSVLKARLKWVCGDAEALPFDSNSFDIYTIAFGIRNCTNIDRVLKEAYRVLRPEGKFACLEFSHINSLLKPFYDFYSFQIIPVLGQVIAGDFYSYRYLVESIRKFPDQIKYQEMIEKAGFKDVKYDNLSCGICAIHTGLKSGSCFEIVAEFGSEEGAGRMVELIRLREGNRNVFLKDLGRLTVMQTDDEPYTPGVCQNLQACFFSDDDPVVITHKSLFYQVLVHCGDWKNMHFPVDITSYLEDSGTIHGEKVLTVVFGMDCVPHDEIIPYRTHITRPIAHNLFRDLFECTAVEDNDLIFSVRKEPSFLISQHSNSVLNQLKPHFAYRETTDGIRVTVITFYLGLNTVSGQQKHWWRYVIRLENLRPCPIIIRSREMKVYSLSNMQQQKMPNIAGGITVKVKFTLLAKKLTNWNSEIIEKAKSERNFYQNPRLTPEEPAFQYSGMVGVVVDKGSYAWGNFTMEREEDRTSFLVKVPTFRLECDPNPAPEKTERLS</sequence>
<organism evidence="8 9">
    <name type="scientific">Setaria digitata</name>
    <dbReference type="NCBI Taxonomy" id="48799"/>
    <lineage>
        <taxon>Eukaryota</taxon>
        <taxon>Metazoa</taxon>
        <taxon>Ecdysozoa</taxon>
        <taxon>Nematoda</taxon>
        <taxon>Chromadorea</taxon>
        <taxon>Rhabditida</taxon>
        <taxon>Spirurina</taxon>
        <taxon>Spiruromorpha</taxon>
        <taxon>Filarioidea</taxon>
        <taxon>Setariidae</taxon>
        <taxon>Setaria</taxon>
    </lineage>
</organism>
<dbReference type="PROSITE" id="PS51087">
    <property type="entry name" value="APAG"/>
    <property type="match status" value="1"/>
</dbReference>
<dbReference type="GO" id="GO:0032259">
    <property type="term" value="P:methylation"/>
    <property type="evidence" value="ECO:0007669"/>
    <property type="project" value="UniProtKB-KW"/>
</dbReference>
<feature type="binding site" evidence="6">
    <location>
        <position position="101"/>
    </location>
    <ligand>
        <name>S-adenosyl-L-methionine</name>
        <dbReference type="ChEBI" id="CHEBI:59789"/>
    </ligand>
</feature>